<feature type="compositionally biased region" description="Low complexity" evidence="12">
    <location>
        <begin position="119"/>
        <end position="137"/>
    </location>
</feature>
<evidence type="ECO:0000256" key="5">
    <source>
        <dbReference type="ARBA" id="ARBA00023015"/>
    </source>
</evidence>
<dbReference type="GO" id="GO:0045944">
    <property type="term" value="P:positive regulation of transcription by RNA polymerase II"/>
    <property type="evidence" value="ECO:0007669"/>
    <property type="project" value="TreeGrafter"/>
</dbReference>
<evidence type="ECO:0000313" key="17">
    <source>
        <dbReference type="Proteomes" id="UP000250140"/>
    </source>
</evidence>
<feature type="compositionally biased region" description="Low complexity" evidence="12">
    <location>
        <begin position="891"/>
        <end position="902"/>
    </location>
</feature>
<dbReference type="OrthoDB" id="103819at2759"/>
<feature type="domain" description="MID" evidence="15">
    <location>
        <begin position="1143"/>
        <end position="1322"/>
    </location>
</feature>
<evidence type="ECO:0000313" key="16">
    <source>
        <dbReference type="EMBL" id="OCL04259.1"/>
    </source>
</evidence>
<feature type="region of interest" description="Disordered" evidence="12">
    <location>
        <begin position="1610"/>
        <end position="1647"/>
    </location>
</feature>
<sequence length="1702" mass="185235">MEFLRACNTNAQAIGDFEAVAYQAFSVKRSPTTSVVNPDERVETPEDLHAVEESFRQGNHLVVQDVGRSWLWFFRSTTPDRSGQIPAASPVLDGFTFHAELSGVVKAVDLARYPGRPASMNNSTSGTNSNSPSTTSSYRTAQASNLRAVQTNAQIHVSFTSGGEQQQQTDIYAIYELFMSAIIALLSYYLARDHGAIPLNYRTFISFSAAESQAEIEDSDMPELSAWLTSMDVHWTSGGSVIVSTSSFRHPEVRQISSSLAEEAQETMVGRYIRIAPNGILARLVEFEDSLIVIDSNEVRHGQHKRPKIRNFEEEIRKWKIIVIRWLRTKGISLSGQVENKAWAKIQIAQDVLPTPAEQSPSLPIHSREVLWPAPLCFFYDSCGNASNDLNAHVTQQTDGEGRRQPYSPSDRSLDWFQTPDSTGFRDPLDLAQQWFSGKAERAKAQEARRKTQQAEVEAAQNHTDPTSLYPSSPLYSRTGAYGDLQTVSGVYPTPPDGIVSQGQGGSSSIDVPSVSGPTTGIDGILAQTGNQPSLGLPGPLDIDPTTVHDLPGSSPEIHHAFDSQQEMHFDTSIHDANDDLFEDMDEDVFGGTGVTEADFNFFDEPDGAEFDDMIEIPGTDAPVADVPMQLKLQDSPTQEHNVKREPSLDPEPSLADTAPPDTQLKNENSHDSELFQSSDIEAVMEPEITDHPDSKSMDLDELATTGHDIKEVVFSPPLSPHLIQQKLLPSPTTDVSPHAAHKALAGGARRESIFDPVSFNRKISLSDSKYSDGRFSFPTQQATKSPLAQKKLIVTTMNRFKLSQADTPKTPSTQQFSLLRMLRGPTEGNNSHKTSIGISLDGQNTEESDASDQSSVDFSSGDELPSAAAESVSAGHSWPSKRKWTAEENATPSATPLSASSFEETKTTGEGQDLAIKRNMVQTDDQCLTWFEPSPWDWSLADLPSPAEMPIPAFRNDLSFFSPGWPPKPQLLASQTDGTTDPIDDKPTLSGKDTIAVAQILTAQIVLATLDILQENNPSRAKGDMRYASSNEGPLSPSALVQAVVKELFPKTIDCDLLKYATIQDIFPDIPQNSKGQPRVIPRRANGPYSQGGDGAGSPGYLLYPIGPPHIRVRRADALWDLLPPALSFWEPLGLAPTSGAKNIVTYCIYPHSETLGARVENFLDNIGIVYEGCKLGSHVRGDSIADFEAGLVPSKMASPVSMRAALRGVRDTCVQLGRALASSYSEIRDKDETQKIDAFVVYMVDPFETPVALWELCSAFWFLFQAYGQGTKARADYSPNPDLVLQIVPMKYIASFDAPVVLEPWTLINLAREVYDRCPPSQMSEDRTPLSIYSAPSIQLEEALPRSIQFKLTAEPPSDLLRENSYMHLGYAISLDGAWISAAWSDNCGKHQTVVSYCVGSRAFSEIAREIWQTTIEIIQTRRVTWRVCIAKAGVMEREELEGKLTYSWVSLASSPTQLNLFTTLIAVDTSPALTLTPTIGSVSTCNSSANPTSSTPVSTPQPGVSPDQHGLTPAATPSDLISDPSTDPDARLIDITDETWGIILSHRLHNSNSAVEYRPALISGLLVKRGDSCAATSPSQPSDIGRGPIVIGINILWVGAIGGTRAGSSPFNSPATGDGVSPGGMGMQGNTERSSTSMSWTSTAQSRSTAENLLKEVLSQFRGLGLLARLKGMRGSKHGAVPWHVAAALRAVRGIGRCM</sequence>
<evidence type="ECO:0000256" key="1">
    <source>
        <dbReference type="ARBA" id="ARBA00004123"/>
    </source>
</evidence>
<feature type="domain" description="Mediator complex subunit Med13 N-terminal" evidence="14">
    <location>
        <begin position="1"/>
        <end position="381"/>
    </location>
</feature>
<comment type="similarity">
    <text evidence="2 11">Belongs to the Mediator complex subunit 13 family.</text>
</comment>
<proteinExistence type="inferred from homology"/>
<feature type="region of interest" description="Disordered" evidence="12">
    <location>
        <begin position="453"/>
        <end position="473"/>
    </location>
</feature>
<feature type="region of interest" description="Disordered" evidence="12">
    <location>
        <begin position="116"/>
        <end position="139"/>
    </location>
</feature>
<evidence type="ECO:0000256" key="4">
    <source>
        <dbReference type="ARBA" id="ARBA00022491"/>
    </source>
</evidence>
<evidence type="ECO:0000256" key="6">
    <source>
        <dbReference type="ARBA" id="ARBA00023159"/>
    </source>
</evidence>
<organism evidence="16 17">
    <name type="scientific">Glonium stellatum</name>
    <dbReference type="NCBI Taxonomy" id="574774"/>
    <lineage>
        <taxon>Eukaryota</taxon>
        <taxon>Fungi</taxon>
        <taxon>Dikarya</taxon>
        <taxon>Ascomycota</taxon>
        <taxon>Pezizomycotina</taxon>
        <taxon>Dothideomycetes</taxon>
        <taxon>Pleosporomycetidae</taxon>
        <taxon>Gloniales</taxon>
        <taxon>Gloniaceae</taxon>
        <taxon>Glonium</taxon>
    </lineage>
</organism>
<keyword evidence="6 11" id="KW-0010">Activator</keyword>
<dbReference type="InterPro" id="IPR021643">
    <property type="entry name" value="Mediator_Med13_N"/>
</dbReference>
<dbReference type="EMBL" id="KV750559">
    <property type="protein sequence ID" value="OCL04259.1"/>
    <property type="molecule type" value="Genomic_DNA"/>
</dbReference>
<evidence type="ECO:0000256" key="2">
    <source>
        <dbReference type="ARBA" id="ARBA00009354"/>
    </source>
</evidence>
<dbReference type="GO" id="GO:0003713">
    <property type="term" value="F:transcription coactivator activity"/>
    <property type="evidence" value="ECO:0007669"/>
    <property type="project" value="TreeGrafter"/>
</dbReference>
<comment type="subcellular location">
    <subcellularLocation>
        <location evidence="1 11">Nucleus</location>
    </subcellularLocation>
</comment>
<comment type="function">
    <text evidence="9 11">Component of the SRB8-11 complex. The SRB8-11 complex is a regulatory module of the Mediator complex which is itself involved in regulation of basal and activated RNA polymerase II-dependent transcription. The SRB8-11 complex may be involved in the transcriptional repression of a subset of genes regulated by Mediator. It may inhibit the association of the Mediator complex with RNA polymerase II to form the holoenzyme complex.</text>
</comment>
<reference evidence="16 17" key="1">
    <citation type="journal article" date="2016" name="Nat. Commun.">
        <title>Ectomycorrhizal ecology is imprinted in the genome of the dominant symbiotic fungus Cenococcum geophilum.</title>
        <authorList>
            <consortium name="DOE Joint Genome Institute"/>
            <person name="Peter M."/>
            <person name="Kohler A."/>
            <person name="Ohm R.A."/>
            <person name="Kuo A."/>
            <person name="Krutzmann J."/>
            <person name="Morin E."/>
            <person name="Arend M."/>
            <person name="Barry K.W."/>
            <person name="Binder M."/>
            <person name="Choi C."/>
            <person name="Clum A."/>
            <person name="Copeland A."/>
            <person name="Grisel N."/>
            <person name="Haridas S."/>
            <person name="Kipfer T."/>
            <person name="LaButti K."/>
            <person name="Lindquist E."/>
            <person name="Lipzen A."/>
            <person name="Maire R."/>
            <person name="Meier B."/>
            <person name="Mihaltcheva S."/>
            <person name="Molinier V."/>
            <person name="Murat C."/>
            <person name="Poggeler S."/>
            <person name="Quandt C.A."/>
            <person name="Sperisen C."/>
            <person name="Tritt A."/>
            <person name="Tisserant E."/>
            <person name="Crous P.W."/>
            <person name="Henrissat B."/>
            <person name="Nehls U."/>
            <person name="Egli S."/>
            <person name="Spatafora J.W."/>
            <person name="Grigoriev I.V."/>
            <person name="Martin F.M."/>
        </authorList>
    </citation>
    <scope>NUCLEOTIDE SEQUENCE [LARGE SCALE GENOMIC DNA]</scope>
    <source>
        <strain evidence="16 17">CBS 207.34</strain>
    </source>
</reference>
<feature type="compositionally biased region" description="Low complexity" evidence="12">
    <location>
        <begin position="1487"/>
        <end position="1509"/>
    </location>
</feature>
<dbReference type="Pfam" id="PF06333">
    <property type="entry name" value="Med13_C"/>
    <property type="match status" value="1"/>
</dbReference>
<keyword evidence="8 11" id="KW-0539">Nucleus</keyword>
<evidence type="ECO:0000256" key="7">
    <source>
        <dbReference type="ARBA" id="ARBA00023163"/>
    </source>
</evidence>
<dbReference type="PANTHER" id="PTHR48249:SF3">
    <property type="entry name" value="MEDIATOR OF RNA POLYMERASE II TRANSCRIPTION SUBUNIT 13"/>
    <property type="match status" value="1"/>
</dbReference>
<keyword evidence="4 11" id="KW-0678">Repressor</keyword>
<feature type="compositionally biased region" description="Polar residues" evidence="12">
    <location>
        <begin position="1631"/>
        <end position="1647"/>
    </location>
</feature>
<dbReference type="InterPro" id="IPR051139">
    <property type="entry name" value="Mediator_complx_sub13"/>
</dbReference>
<feature type="region of interest" description="Disordered" evidence="12">
    <location>
        <begin position="396"/>
        <end position="421"/>
    </location>
</feature>
<gene>
    <name evidence="16" type="ORF">AOQ84DRAFT_380775</name>
</gene>
<evidence type="ECO:0000256" key="10">
    <source>
        <dbReference type="ARBA" id="ARBA00032008"/>
    </source>
</evidence>
<evidence type="ECO:0000256" key="12">
    <source>
        <dbReference type="SAM" id="MobiDB-lite"/>
    </source>
</evidence>
<feature type="compositionally biased region" description="Polar residues" evidence="12">
    <location>
        <begin position="828"/>
        <end position="844"/>
    </location>
</feature>
<dbReference type="InterPro" id="IPR041285">
    <property type="entry name" value="MID_MedPIWI"/>
</dbReference>
<keyword evidence="5 11" id="KW-0805">Transcription regulation</keyword>
<dbReference type="Pfam" id="PF18296">
    <property type="entry name" value="MID_MedPIWI"/>
    <property type="match status" value="1"/>
</dbReference>
<evidence type="ECO:0000256" key="8">
    <source>
        <dbReference type="ARBA" id="ARBA00023242"/>
    </source>
</evidence>
<evidence type="ECO:0000259" key="13">
    <source>
        <dbReference type="Pfam" id="PF06333"/>
    </source>
</evidence>
<feature type="domain" description="Mediator complex subunit Med13 C-terminal" evidence="13">
    <location>
        <begin position="1337"/>
        <end position="1691"/>
    </location>
</feature>
<feature type="region of interest" description="Disordered" evidence="12">
    <location>
        <begin position="518"/>
        <end position="558"/>
    </location>
</feature>
<dbReference type="Proteomes" id="UP000250140">
    <property type="component" value="Unassembled WGS sequence"/>
</dbReference>
<dbReference type="GO" id="GO:0016592">
    <property type="term" value="C:mediator complex"/>
    <property type="evidence" value="ECO:0007669"/>
    <property type="project" value="InterPro"/>
</dbReference>
<evidence type="ECO:0000259" key="14">
    <source>
        <dbReference type="Pfam" id="PF11597"/>
    </source>
</evidence>
<dbReference type="PANTHER" id="PTHR48249">
    <property type="entry name" value="MEDIATOR OF RNA POLYMERASE II TRANSCRIPTION SUBUNIT 13"/>
    <property type="match status" value="1"/>
</dbReference>
<dbReference type="InterPro" id="IPR009401">
    <property type="entry name" value="Med13_C"/>
</dbReference>
<name>A0A8E2JNZ4_9PEZI</name>
<feature type="region of interest" description="Disordered" evidence="12">
    <location>
        <begin position="1487"/>
        <end position="1533"/>
    </location>
</feature>
<feature type="region of interest" description="Disordered" evidence="12">
    <location>
        <begin position="635"/>
        <end position="680"/>
    </location>
</feature>
<keyword evidence="7 11" id="KW-0804">Transcription</keyword>
<evidence type="ECO:0000256" key="9">
    <source>
        <dbReference type="ARBA" id="ARBA00025661"/>
    </source>
</evidence>
<dbReference type="Pfam" id="PF11597">
    <property type="entry name" value="Med13_N"/>
    <property type="match status" value="1"/>
</dbReference>
<comment type="subunit">
    <text evidence="11">Component of the SRB8-11 complex, which itself associates with the Mediator complex.</text>
</comment>
<evidence type="ECO:0000256" key="3">
    <source>
        <dbReference type="ARBA" id="ARBA00019618"/>
    </source>
</evidence>
<accession>A0A8E2JNZ4</accession>
<feature type="region of interest" description="Disordered" evidence="12">
    <location>
        <begin position="825"/>
        <end position="914"/>
    </location>
</feature>
<evidence type="ECO:0000259" key="15">
    <source>
        <dbReference type="Pfam" id="PF18296"/>
    </source>
</evidence>
<protein>
    <recommendedName>
        <fullName evidence="3 11">Mediator of RNA polymerase II transcription subunit 13</fullName>
    </recommendedName>
    <alternativeName>
        <fullName evidence="10 11">Mediator complex subunit 13</fullName>
    </alternativeName>
</protein>
<keyword evidence="17" id="KW-1185">Reference proteome</keyword>
<evidence type="ECO:0000256" key="11">
    <source>
        <dbReference type="RuleBase" id="RU364134"/>
    </source>
</evidence>